<dbReference type="EMBL" id="CADCTJ010000257">
    <property type="protein sequence ID" value="CAA9226928.1"/>
    <property type="molecule type" value="Genomic_DNA"/>
</dbReference>
<organism evidence="1">
    <name type="scientific">uncultured Adhaeribacter sp</name>
    <dbReference type="NCBI Taxonomy" id="448109"/>
    <lineage>
        <taxon>Bacteria</taxon>
        <taxon>Pseudomonadati</taxon>
        <taxon>Bacteroidota</taxon>
        <taxon>Cytophagia</taxon>
        <taxon>Cytophagales</taxon>
        <taxon>Hymenobacteraceae</taxon>
        <taxon>Adhaeribacter</taxon>
        <taxon>environmental samples</taxon>
    </lineage>
</organism>
<proteinExistence type="predicted"/>
<dbReference type="AlphaFoldDB" id="A0A6J4HK96"/>
<name>A0A6J4HK96_9BACT</name>
<evidence type="ECO:0000313" key="1">
    <source>
        <dbReference type="EMBL" id="CAA9226928.1"/>
    </source>
</evidence>
<gene>
    <name evidence="1" type="ORF">AVDCRST_MAG95-810</name>
</gene>
<accession>A0A6J4HK96</accession>
<sequence>MPQPSLPYSLNIPPPGPEVGKKLKNLKCQVISKIRKIIYKRKQEIYPVQPLT</sequence>
<reference evidence="1" key="1">
    <citation type="submission" date="2020-02" db="EMBL/GenBank/DDBJ databases">
        <authorList>
            <person name="Meier V. D."/>
        </authorList>
    </citation>
    <scope>NUCLEOTIDE SEQUENCE</scope>
    <source>
        <strain evidence="1">AVDCRST_MAG95</strain>
    </source>
</reference>
<protein>
    <submittedName>
        <fullName evidence="1">Uncharacterized protein</fullName>
    </submittedName>
</protein>